<sequence length="321" mass="37192">MPSKKDRRKILSQIWATPTPVDVDFFDKGNEIVVTTAYKGDKTIWWLRVFKSIFPDQTYREKADITKMKIAPAVTVKINKRTGIMKIYGKNHWIWFIDNFADILEQANADMQELADVQSVSDNSVTRYLQLDKNVEEVQDLLDLIPEGGGIMQHDYIMRLWKSLLDDWFGCGASVYIVTPRIDEERLFQMCLLMIRNKGTAFSVTLVVPVKGPNGEKFKKSLDTAIRMMKKTRTPRTQKRLVSDVKMQWALDNLHVHNENFSTNFVAAYKDDEAEVLTTTAHFHKSHFHTNQKDNVCYNKLPTQDLKRNYLFPLGVSSVNY</sequence>
<dbReference type="Proteomes" id="UP000507470">
    <property type="component" value="Unassembled WGS sequence"/>
</dbReference>
<accession>A0A6J8AA37</accession>
<dbReference type="AlphaFoldDB" id="A0A6J8AA37"/>
<protein>
    <submittedName>
        <fullName evidence="1">Uncharacterized protein</fullName>
    </submittedName>
</protein>
<reference evidence="1 2" key="1">
    <citation type="submission" date="2020-06" db="EMBL/GenBank/DDBJ databases">
        <authorList>
            <person name="Li R."/>
            <person name="Bekaert M."/>
        </authorList>
    </citation>
    <scope>NUCLEOTIDE SEQUENCE [LARGE SCALE GENOMIC DNA]</scope>
    <source>
        <strain evidence="2">wild</strain>
    </source>
</reference>
<organism evidence="1 2">
    <name type="scientific">Mytilus coruscus</name>
    <name type="common">Sea mussel</name>
    <dbReference type="NCBI Taxonomy" id="42192"/>
    <lineage>
        <taxon>Eukaryota</taxon>
        <taxon>Metazoa</taxon>
        <taxon>Spiralia</taxon>
        <taxon>Lophotrochozoa</taxon>
        <taxon>Mollusca</taxon>
        <taxon>Bivalvia</taxon>
        <taxon>Autobranchia</taxon>
        <taxon>Pteriomorphia</taxon>
        <taxon>Mytilida</taxon>
        <taxon>Mytiloidea</taxon>
        <taxon>Mytilidae</taxon>
        <taxon>Mytilinae</taxon>
        <taxon>Mytilus</taxon>
    </lineage>
</organism>
<dbReference type="EMBL" id="CACVKT020000963">
    <property type="protein sequence ID" value="CAC5364283.1"/>
    <property type="molecule type" value="Genomic_DNA"/>
</dbReference>
<dbReference type="OrthoDB" id="6275860at2759"/>
<keyword evidence="2" id="KW-1185">Reference proteome</keyword>
<name>A0A6J8AA37_MYTCO</name>
<evidence type="ECO:0000313" key="2">
    <source>
        <dbReference type="Proteomes" id="UP000507470"/>
    </source>
</evidence>
<gene>
    <name evidence="1" type="ORF">MCOR_5386</name>
</gene>
<proteinExistence type="predicted"/>
<evidence type="ECO:0000313" key="1">
    <source>
        <dbReference type="EMBL" id="CAC5364283.1"/>
    </source>
</evidence>